<dbReference type="Gene3D" id="3.30.350.10">
    <property type="entry name" value="Subtilisin inhibitor-like"/>
    <property type="match status" value="1"/>
</dbReference>
<evidence type="ECO:0000256" key="6">
    <source>
        <dbReference type="ARBA" id="ARBA00023157"/>
    </source>
</evidence>
<comment type="similarity">
    <text evidence="2">Belongs to the protease inhibitor I16 (SSI) family.</text>
</comment>
<evidence type="ECO:0000256" key="1">
    <source>
        <dbReference type="ARBA" id="ARBA00004613"/>
    </source>
</evidence>
<gene>
    <name evidence="9" type="ORF">G3I70_00225</name>
</gene>
<accession>A0A6L9Q770</accession>
<comment type="subcellular location">
    <subcellularLocation>
        <location evidence="1">Secreted</location>
    </subcellularLocation>
</comment>
<dbReference type="EMBL" id="JAAGLI010000002">
    <property type="protein sequence ID" value="NEA20928.1"/>
    <property type="molecule type" value="Genomic_DNA"/>
</dbReference>
<name>A0A6L9Q770_9ACTN</name>
<evidence type="ECO:0000259" key="8">
    <source>
        <dbReference type="Pfam" id="PF00720"/>
    </source>
</evidence>
<keyword evidence="3" id="KW-0964">Secreted</keyword>
<keyword evidence="5" id="KW-0722">Serine protease inhibitor</keyword>
<evidence type="ECO:0000256" key="3">
    <source>
        <dbReference type="ARBA" id="ARBA00022525"/>
    </source>
</evidence>
<dbReference type="GO" id="GO:0004867">
    <property type="term" value="F:serine-type endopeptidase inhibitor activity"/>
    <property type="evidence" value="ECO:0007669"/>
    <property type="project" value="UniProtKB-KW"/>
</dbReference>
<evidence type="ECO:0000256" key="2">
    <source>
        <dbReference type="ARBA" id="ARBA00010472"/>
    </source>
</evidence>
<organism evidence="9 10">
    <name type="scientific">Actinomadura bangladeshensis</name>
    <dbReference type="NCBI Taxonomy" id="453573"/>
    <lineage>
        <taxon>Bacteria</taxon>
        <taxon>Bacillati</taxon>
        <taxon>Actinomycetota</taxon>
        <taxon>Actinomycetes</taxon>
        <taxon>Streptosporangiales</taxon>
        <taxon>Thermomonosporaceae</taxon>
        <taxon>Actinomadura</taxon>
    </lineage>
</organism>
<dbReference type="GO" id="GO:0008233">
    <property type="term" value="F:peptidase activity"/>
    <property type="evidence" value="ECO:0007669"/>
    <property type="project" value="UniProtKB-KW"/>
</dbReference>
<evidence type="ECO:0000313" key="10">
    <source>
        <dbReference type="Proteomes" id="UP000475532"/>
    </source>
</evidence>
<keyword evidence="9" id="KW-0378">Hydrolase</keyword>
<dbReference type="InterPro" id="IPR023549">
    <property type="entry name" value="Subtilisin_inhibitor"/>
</dbReference>
<dbReference type="Pfam" id="PF00720">
    <property type="entry name" value="SSI"/>
    <property type="match status" value="1"/>
</dbReference>
<reference evidence="9 10" key="1">
    <citation type="submission" date="2020-01" db="EMBL/GenBank/DDBJ databases">
        <title>Insect and environment-associated Actinomycetes.</title>
        <authorList>
            <person name="Currrie C."/>
            <person name="Chevrette M."/>
            <person name="Carlson C."/>
            <person name="Stubbendieck R."/>
            <person name="Wendt-Pienkowski E."/>
        </authorList>
    </citation>
    <scope>NUCLEOTIDE SEQUENCE [LARGE SCALE GENOMIC DNA]</scope>
    <source>
        <strain evidence="9 10">SID10258</strain>
    </source>
</reference>
<keyword evidence="7" id="KW-0732">Signal</keyword>
<dbReference type="AlphaFoldDB" id="A0A6L9Q770"/>
<keyword evidence="6" id="KW-1015">Disulfide bond</keyword>
<dbReference type="RefSeq" id="WP_163052468.1">
    <property type="nucleotide sequence ID" value="NZ_JAAGLI010000002.1"/>
</dbReference>
<feature type="chain" id="PRO_5026723650" evidence="7">
    <location>
        <begin position="29"/>
        <end position="130"/>
    </location>
</feature>
<evidence type="ECO:0000256" key="7">
    <source>
        <dbReference type="SAM" id="SignalP"/>
    </source>
</evidence>
<dbReference type="GO" id="GO:0005576">
    <property type="term" value="C:extracellular region"/>
    <property type="evidence" value="ECO:0007669"/>
    <property type="project" value="UniProtKB-SubCell"/>
</dbReference>
<evidence type="ECO:0000313" key="9">
    <source>
        <dbReference type="EMBL" id="NEA20928.1"/>
    </source>
</evidence>
<dbReference type="GO" id="GO:0006508">
    <property type="term" value="P:proteolysis"/>
    <property type="evidence" value="ECO:0007669"/>
    <property type="project" value="UniProtKB-KW"/>
</dbReference>
<protein>
    <submittedName>
        <fullName evidence="9">Protease</fullName>
    </submittedName>
</protein>
<dbReference type="SUPFAM" id="SSF55399">
    <property type="entry name" value="Subtilisin inhibitor"/>
    <property type="match status" value="1"/>
</dbReference>
<feature type="domain" description="Subtilisin inhibitor" evidence="8">
    <location>
        <begin position="48"/>
        <end position="115"/>
    </location>
</feature>
<keyword evidence="9" id="KW-0645">Protease</keyword>
<dbReference type="Proteomes" id="UP000475532">
    <property type="component" value="Unassembled WGS sequence"/>
</dbReference>
<dbReference type="InterPro" id="IPR036819">
    <property type="entry name" value="Subtilisin_inhibitor-like_sf"/>
</dbReference>
<evidence type="ECO:0000256" key="4">
    <source>
        <dbReference type="ARBA" id="ARBA00022690"/>
    </source>
</evidence>
<comment type="caution">
    <text evidence="9">The sequence shown here is derived from an EMBL/GenBank/DDBJ whole genome shotgun (WGS) entry which is preliminary data.</text>
</comment>
<proteinExistence type="inferred from homology"/>
<sequence length="130" mass="13989">MHMSRARFRWAAVLAGMAVGASAAPAQAAGPVGSYMLTVVHELGPKIERSLHCDPDGGTLIQASKACDQLRLVDGKVERVPARTGVCTLEYAPVRVIARGTWDGKPRRFERKYPNRCVAVRETGGILFGG</sequence>
<feature type="signal peptide" evidence="7">
    <location>
        <begin position="1"/>
        <end position="28"/>
    </location>
</feature>
<keyword evidence="4" id="KW-0646">Protease inhibitor</keyword>
<evidence type="ECO:0000256" key="5">
    <source>
        <dbReference type="ARBA" id="ARBA00022900"/>
    </source>
</evidence>